<dbReference type="EMBL" id="CP027806">
    <property type="protein sequence ID" value="AXJ00483.1"/>
    <property type="molecule type" value="Genomic_DNA"/>
</dbReference>
<reference evidence="3 4" key="1">
    <citation type="submission" date="2018-03" db="EMBL/GenBank/DDBJ databases">
        <title>Phenotypic and genomic properties of Cyclonatronum proteinivorum gen. nov., sp. nov., a haloalkaliphilic bacteroidete from soda lakes possessing Na+-translocating rhodopsin.</title>
        <authorList>
            <person name="Toshchakov S.V."/>
            <person name="Korzhenkov A."/>
            <person name="Samarov N.I."/>
            <person name="Kublanov I.V."/>
            <person name="Muntyan M.S."/>
            <person name="Sorokin D.Y."/>
        </authorList>
    </citation>
    <scope>NUCLEOTIDE SEQUENCE [LARGE SCALE GENOMIC DNA]</scope>
    <source>
        <strain evidence="3 4">Omega</strain>
    </source>
</reference>
<keyword evidence="1" id="KW-0732">Signal</keyword>
<dbReference type="Gene3D" id="1.10.390.10">
    <property type="entry name" value="Neutral Protease Domain 2"/>
    <property type="match status" value="1"/>
</dbReference>
<dbReference type="InterPro" id="IPR027268">
    <property type="entry name" value="Peptidase_M4/M1_CTD_sf"/>
</dbReference>
<dbReference type="PANTHER" id="PTHR11533">
    <property type="entry name" value="PROTEASE M1 ZINC METALLOPROTEASE"/>
    <property type="match status" value="1"/>
</dbReference>
<dbReference type="Proteomes" id="UP000254808">
    <property type="component" value="Chromosome"/>
</dbReference>
<evidence type="ECO:0000259" key="2">
    <source>
        <dbReference type="Pfam" id="PF01433"/>
    </source>
</evidence>
<gene>
    <name evidence="3" type="ORF">CYPRO_1220</name>
</gene>
<dbReference type="SUPFAM" id="SSF55486">
    <property type="entry name" value="Metalloproteases ('zincins'), catalytic domain"/>
    <property type="match status" value="1"/>
</dbReference>
<proteinExistence type="predicted"/>
<dbReference type="GO" id="GO:0043171">
    <property type="term" value="P:peptide catabolic process"/>
    <property type="evidence" value="ECO:0007669"/>
    <property type="project" value="TreeGrafter"/>
</dbReference>
<organism evidence="3 4">
    <name type="scientific">Cyclonatronum proteinivorum</name>
    <dbReference type="NCBI Taxonomy" id="1457365"/>
    <lineage>
        <taxon>Bacteria</taxon>
        <taxon>Pseudomonadati</taxon>
        <taxon>Balneolota</taxon>
        <taxon>Balneolia</taxon>
        <taxon>Balneolales</taxon>
        <taxon>Cyclonatronaceae</taxon>
        <taxon>Cyclonatronum</taxon>
    </lineage>
</organism>
<dbReference type="CDD" id="cd09604">
    <property type="entry name" value="M1_APN_like"/>
    <property type="match status" value="1"/>
</dbReference>
<keyword evidence="4" id="KW-1185">Reference proteome</keyword>
<feature type="signal peptide" evidence="1">
    <location>
        <begin position="1"/>
        <end position="19"/>
    </location>
</feature>
<evidence type="ECO:0000256" key="1">
    <source>
        <dbReference type="SAM" id="SignalP"/>
    </source>
</evidence>
<sequence length="661" mass="76044">MARFYTVATLLLTFQLLWACSSSETIIKEETPQNLMLLHDVRPIPYPIDIPEEYLAAIANGTRTETGAPGEHFWQQYATYDIAATLNPDTKKLEGSMKAVYMNQSPDELGRLHMELSLNVHRKGVVRARAQDVTGGKEIQSVTVNGRTLTEGRNPFPAYEVQGTQLIIYLAEALPSGGEVEVEIDWTVDIPRRGASGRNGWADDLFFLGYWYPQFSVYDDVYGWFTEPFRGNAEFYHGFADYRLSITMPDDWVVMATGEYLNPEETLAPHVLERYIAAQESDEVIHVITAEDFGRNATAESENGMLTWRFETERVRDVAFSATRKSFWDARRTPVGDLNGDGETNYSLMNAFYRELAPLWTEVAEYNAHAISFLSEFTGFPYPWPHMTSVEGSTIIGGGMEYPMMTLMGDYNQRGAMALYSVTAHELAHMWFPMIVSTNERIYTWIDEGNTVFATDEARHNRFPDVDKHASTQLNYISFARSGREGPIMRWSDFHYSQQAYGIASYPKPASVLVALRGVIGEEAFREAYQTMVHEWAWKQLYPWDMFRTFERVSGMDLSWFWRAWYYETWTLNQSIHQVYVEDGHTVISIRDLGNVPMPVLLRITRATGEVNEGRISHEHWLTGTREAEYRVPYTDVLRVEIDPDRHFPDIDRNNMVYDIR</sequence>
<dbReference type="InterPro" id="IPR014782">
    <property type="entry name" value="Peptidase_M1_dom"/>
</dbReference>
<dbReference type="GO" id="GO:0016020">
    <property type="term" value="C:membrane"/>
    <property type="evidence" value="ECO:0007669"/>
    <property type="project" value="TreeGrafter"/>
</dbReference>
<evidence type="ECO:0000313" key="4">
    <source>
        <dbReference type="Proteomes" id="UP000254808"/>
    </source>
</evidence>
<dbReference type="GO" id="GO:0070006">
    <property type="term" value="F:metalloaminopeptidase activity"/>
    <property type="evidence" value="ECO:0007669"/>
    <property type="project" value="TreeGrafter"/>
</dbReference>
<feature type="chain" id="PRO_5016591481" evidence="1">
    <location>
        <begin position="20"/>
        <end position="661"/>
    </location>
</feature>
<dbReference type="InterPro" id="IPR050344">
    <property type="entry name" value="Peptidase_M1_aminopeptidases"/>
</dbReference>
<dbReference type="OrthoDB" id="9814383at2"/>
<dbReference type="GO" id="GO:0005737">
    <property type="term" value="C:cytoplasm"/>
    <property type="evidence" value="ECO:0007669"/>
    <property type="project" value="TreeGrafter"/>
</dbReference>
<dbReference type="GO" id="GO:0042277">
    <property type="term" value="F:peptide binding"/>
    <property type="evidence" value="ECO:0007669"/>
    <property type="project" value="TreeGrafter"/>
</dbReference>
<dbReference type="PANTHER" id="PTHR11533:SF174">
    <property type="entry name" value="PUROMYCIN-SENSITIVE AMINOPEPTIDASE-RELATED"/>
    <property type="match status" value="1"/>
</dbReference>
<dbReference type="Pfam" id="PF01433">
    <property type="entry name" value="Peptidase_M1"/>
    <property type="match status" value="1"/>
</dbReference>
<accession>A0A345UJ31</accession>
<name>A0A345UJ31_9BACT</name>
<dbReference type="KEGG" id="cprv:CYPRO_1220"/>
<dbReference type="AlphaFoldDB" id="A0A345UJ31"/>
<dbReference type="RefSeq" id="WP_114983761.1">
    <property type="nucleotide sequence ID" value="NZ_CP027806.1"/>
</dbReference>
<protein>
    <submittedName>
        <fullName evidence="3">Peptidase family M1</fullName>
    </submittedName>
</protein>
<dbReference type="GO" id="GO:0008270">
    <property type="term" value="F:zinc ion binding"/>
    <property type="evidence" value="ECO:0007669"/>
    <property type="project" value="InterPro"/>
</dbReference>
<dbReference type="GO" id="GO:0005615">
    <property type="term" value="C:extracellular space"/>
    <property type="evidence" value="ECO:0007669"/>
    <property type="project" value="TreeGrafter"/>
</dbReference>
<feature type="domain" description="Peptidase M1 membrane alanine aminopeptidase" evidence="2">
    <location>
        <begin position="366"/>
        <end position="565"/>
    </location>
</feature>
<evidence type="ECO:0000313" key="3">
    <source>
        <dbReference type="EMBL" id="AXJ00483.1"/>
    </source>
</evidence>